<dbReference type="GO" id="GO:0004499">
    <property type="term" value="F:N,N-dimethylaniline monooxygenase activity"/>
    <property type="evidence" value="ECO:0007669"/>
    <property type="project" value="InterPro"/>
</dbReference>
<organism evidence="6 7">
    <name type="scientific">Microdochium bolleyi</name>
    <dbReference type="NCBI Taxonomy" id="196109"/>
    <lineage>
        <taxon>Eukaryota</taxon>
        <taxon>Fungi</taxon>
        <taxon>Dikarya</taxon>
        <taxon>Ascomycota</taxon>
        <taxon>Pezizomycotina</taxon>
        <taxon>Sordariomycetes</taxon>
        <taxon>Xylariomycetidae</taxon>
        <taxon>Xylariales</taxon>
        <taxon>Microdochiaceae</taxon>
        <taxon>Microdochium</taxon>
    </lineage>
</organism>
<keyword evidence="4" id="KW-0560">Oxidoreductase</keyword>
<evidence type="ECO:0000256" key="2">
    <source>
        <dbReference type="ARBA" id="ARBA00022630"/>
    </source>
</evidence>
<dbReference type="AlphaFoldDB" id="A0A136IUF3"/>
<reference evidence="7" key="1">
    <citation type="submission" date="2016-02" db="EMBL/GenBank/DDBJ databases">
        <title>Draft genome sequence of Microdochium bolleyi, a fungal endophyte of beachgrass.</title>
        <authorList>
            <consortium name="DOE Joint Genome Institute"/>
            <person name="David A.S."/>
            <person name="May G."/>
            <person name="Haridas S."/>
            <person name="Lim J."/>
            <person name="Wang M."/>
            <person name="Labutti K."/>
            <person name="Lipzen A."/>
            <person name="Barry K."/>
            <person name="Grigoriev I.V."/>
        </authorList>
    </citation>
    <scope>NUCLEOTIDE SEQUENCE [LARGE SCALE GENOMIC DNA]</scope>
    <source>
        <strain evidence="7">J235TASD1</strain>
    </source>
</reference>
<proteinExistence type="inferred from homology"/>
<evidence type="ECO:0000256" key="1">
    <source>
        <dbReference type="ARBA" id="ARBA00009183"/>
    </source>
</evidence>
<evidence type="ECO:0000256" key="3">
    <source>
        <dbReference type="ARBA" id="ARBA00022827"/>
    </source>
</evidence>
<dbReference type="Pfam" id="PF00743">
    <property type="entry name" value="FMO-like"/>
    <property type="match status" value="1"/>
</dbReference>
<evidence type="ECO:0000313" key="6">
    <source>
        <dbReference type="EMBL" id="KXJ88436.1"/>
    </source>
</evidence>
<dbReference type="InterPro" id="IPR050346">
    <property type="entry name" value="FMO-like"/>
</dbReference>
<keyword evidence="2" id="KW-0285">Flavoprotein</keyword>
<accession>A0A136IUF3</accession>
<feature type="region of interest" description="Disordered" evidence="5">
    <location>
        <begin position="424"/>
        <end position="450"/>
    </location>
</feature>
<dbReference type="InterPro" id="IPR020946">
    <property type="entry name" value="Flavin_mOase-like"/>
</dbReference>
<name>A0A136IUF3_9PEZI</name>
<protein>
    <submittedName>
        <fullName evidence="6">Uncharacterized protein</fullName>
    </submittedName>
</protein>
<feature type="compositionally biased region" description="Basic and acidic residues" evidence="5">
    <location>
        <begin position="424"/>
        <end position="435"/>
    </location>
</feature>
<comment type="similarity">
    <text evidence="1">Belongs to the FMO family.</text>
</comment>
<dbReference type="Gene3D" id="3.50.50.60">
    <property type="entry name" value="FAD/NAD(P)-binding domain"/>
    <property type="match status" value="1"/>
</dbReference>
<evidence type="ECO:0000256" key="4">
    <source>
        <dbReference type="ARBA" id="ARBA00023002"/>
    </source>
</evidence>
<sequence>MGSTDKVYDLAVIGTGVYGLAAAKAHIDLQPEQSLIVLEAEATCGGTWSKARLYPGLRSNNIWGSYEYPDYPMAGDKYGLEEGQHIPGDVQHRYYTDYAKHFGIFERIRFNTRVLSAEATPSGSWRLTTSPTTPSGPSTSIFIAHKLIVASGLTSQPNMPCFRGQDSFTSPLFHGRDFCKRGALTNTSRRAVVIGGGKSAFDVVYAFASSPACTEGVDMLIRPSGSGPVWMSYPYVTPFKRKIESLVFTRLLTWFSPCAWGDEDGFGAVRWFLQATLLGRLLVRLVFAVMSMDVAQAVGYDSHPELKKLKPWHSAFWEGSGLGIWNFPTSFVDLVKTGKIRVHLAEVDRLDGKTVFLDNGVQIDTDVLVCATGWKHRDSSLSFINFDTGLRQKGAEREGLFKKADRQLLNRFPILRNQPELRPEQIHKREHDRLARGKAGPGGPEDDNGDAHEPARLYRFIVPSQGVASRNIAFAGRVSPISTAICAHVQGLWIQAFFDGRLARGPPATEGGVVDEIVLHTQFEKWRYPCGYGPVVPDMAFDSIPYVDLLMNDLGLSARRKGSMLREVFQAYGPRDYEGVLGEYRVLQEK</sequence>
<dbReference type="InParanoid" id="A0A136IUF3"/>
<dbReference type="GO" id="GO:0050660">
    <property type="term" value="F:flavin adenine dinucleotide binding"/>
    <property type="evidence" value="ECO:0007669"/>
    <property type="project" value="InterPro"/>
</dbReference>
<dbReference type="Proteomes" id="UP000070501">
    <property type="component" value="Unassembled WGS sequence"/>
</dbReference>
<evidence type="ECO:0000313" key="7">
    <source>
        <dbReference type="Proteomes" id="UP000070501"/>
    </source>
</evidence>
<gene>
    <name evidence="6" type="ORF">Micbo1qcDRAFT_214329</name>
</gene>
<keyword evidence="3" id="KW-0274">FAD</keyword>
<evidence type="ECO:0000256" key="5">
    <source>
        <dbReference type="SAM" id="MobiDB-lite"/>
    </source>
</evidence>
<dbReference type="OrthoDB" id="2915840at2759"/>
<dbReference type="PANTHER" id="PTHR23023">
    <property type="entry name" value="DIMETHYLANILINE MONOOXYGENASE"/>
    <property type="match status" value="1"/>
</dbReference>
<dbReference type="InterPro" id="IPR036188">
    <property type="entry name" value="FAD/NAD-bd_sf"/>
</dbReference>
<dbReference type="GO" id="GO:0050661">
    <property type="term" value="F:NADP binding"/>
    <property type="evidence" value="ECO:0007669"/>
    <property type="project" value="InterPro"/>
</dbReference>
<keyword evidence="7" id="KW-1185">Reference proteome</keyword>
<dbReference type="EMBL" id="KQ964258">
    <property type="protein sequence ID" value="KXJ88436.1"/>
    <property type="molecule type" value="Genomic_DNA"/>
</dbReference>
<dbReference type="SUPFAM" id="SSF51905">
    <property type="entry name" value="FAD/NAD(P)-binding domain"/>
    <property type="match status" value="2"/>
</dbReference>